<evidence type="ECO:0000313" key="3">
    <source>
        <dbReference type="Proteomes" id="UP000541558"/>
    </source>
</evidence>
<dbReference type="PANTHER" id="PTHR45033">
    <property type="match status" value="1"/>
</dbReference>
<evidence type="ECO:0000259" key="1">
    <source>
        <dbReference type="SMART" id="SM00829"/>
    </source>
</evidence>
<dbReference type="SMART" id="SM00829">
    <property type="entry name" value="PKS_ER"/>
    <property type="match status" value="1"/>
</dbReference>
<dbReference type="Proteomes" id="UP000541558">
    <property type="component" value="Unassembled WGS sequence"/>
</dbReference>
<organism evidence="2 3">
    <name type="scientific">Ephemerocybe angulata</name>
    <dbReference type="NCBI Taxonomy" id="980116"/>
    <lineage>
        <taxon>Eukaryota</taxon>
        <taxon>Fungi</taxon>
        <taxon>Dikarya</taxon>
        <taxon>Basidiomycota</taxon>
        <taxon>Agaricomycotina</taxon>
        <taxon>Agaricomycetes</taxon>
        <taxon>Agaricomycetidae</taxon>
        <taxon>Agaricales</taxon>
        <taxon>Agaricineae</taxon>
        <taxon>Psathyrellaceae</taxon>
        <taxon>Ephemerocybe</taxon>
    </lineage>
</organism>
<dbReference type="OrthoDB" id="9930022at2759"/>
<dbReference type="AlphaFoldDB" id="A0A8H5C4D8"/>
<comment type="caution">
    <text evidence="2">The sequence shown here is derived from an EMBL/GenBank/DDBJ whole genome shotgun (WGS) entry which is preliminary data.</text>
</comment>
<protein>
    <recommendedName>
        <fullName evidence="1">Enoyl reductase (ER) domain-containing protein</fullName>
    </recommendedName>
</protein>
<dbReference type="InterPro" id="IPR036291">
    <property type="entry name" value="NAD(P)-bd_dom_sf"/>
</dbReference>
<dbReference type="SUPFAM" id="SSF51735">
    <property type="entry name" value="NAD(P)-binding Rossmann-fold domains"/>
    <property type="match status" value="1"/>
</dbReference>
<proteinExistence type="predicted"/>
<dbReference type="Pfam" id="PF00107">
    <property type="entry name" value="ADH_zinc_N"/>
    <property type="match status" value="1"/>
</dbReference>
<dbReference type="Gene3D" id="3.90.180.10">
    <property type="entry name" value="Medium-chain alcohol dehydrogenases, catalytic domain"/>
    <property type="match status" value="1"/>
</dbReference>
<gene>
    <name evidence="2" type="ORF">D9611_010031</name>
</gene>
<dbReference type="PANTHER" id="PTHR45033:SF2">
    <property type="entry name" value="ZINC-TYPE ALCOHOL DEHYDROGENASE-LIKE PROTEIN C1773.06C"/>
    <property type="match status" value="1"/>
</dbReference>
<dbReference type="Pfam" id="PF08240">
    <property type="entry name" value="ADH_N"/>
    <property type="match status" value="1"/>
</dbReference>
<dbReference type="InterPro" id="IPR020843">
    <property type="entry name" value="ER"/>
</dbReference>
<name>A0A8H5C4D8_9AGAR</name>
<keyword evidence="3" id="KW-1185">Reference proteome</keyword>
<dbReference type="InterPro" id="IPR052711">
    <property type="entry name" value="Zinc_ADH-like"/>
</dbReference>
<dbReference type="InterPro" id="IPR011032">
    <property type="entry name" value="GroES-like_sf"/>
</dbReference>
<dbReference type="InterPro" id="IPR013149">
    <property type="entry name" value="ADH-like_C"/>
</dbReference>
<accession>A0A8H5C4D8</accession>
<dbReference type="GO" id="GO:0016491">
    <property type="term" value="F:oxidoreductase activity"/>
    <property type="evidence" value="ECO:0007669"/>
    <property type="project" value="InterPro"/>
</dbReference>
<dbReference type="CDD" id="cd08276">
    <property type="entry name" value="MDR7"/>
    <property type="match status" value="1"/>
</dbReference>
<dbReference type="Gene3D" id="3.40.50.720">
    <property type="entry name" value="NAD(P)-binding Rossmann-like Domain"/>
    <property type="match status" value="1"/>
</dbReference>
<dbReference type="InterPro" id="IPR013154">
    <property type="entry name" value="ADH-like_N"/>
</dbReference>
<reference evidence="2 3" key="1">
    <citation type="journal article" date="2020" name="ISME J.">
        <title>Uncovering the hidden diversity of litter-decomposition mechanisms in mushroom-forming fungi.</title>
        <authorList>
            <person name="Floudas D."/>
            <person name="Bentzer J."/>
            <person name="Ahren D."/>
            <person name="Johansson T."/>
            <person name="Persson P."/>
            <person name="Tunlid A."/>
        </authorList>
    </citation>
    <scope>NUCLEOTIDE SEQUENCE [LARGE SCALE GENOMIC DNA]</scope>
    <source>
        <strain evidence="2 3">CBS 175.51</strain>
    </source>
</reference>
<dbReference type="EMBL" id="JAACJK010000065">
    <property type="protein sequence ID" value="KAF5334982.1"/>
    <property type="molecule type" value="Genomic_DNA"/>
</dbReference>
<dbReference type="SUPFAM" id="SSF50129">
    <property type="entry name" value="GroES-like"/>
    <property type="match status" value="1"/>
</dbReference>
<evidence type="ECO:0000313" key="2">
    <source>
        <dbReference type="EMBL" id="KAF5334982.1"/>
    </source>
</evidence>
<sequence length="368" mass="39383">MVIFPPPSPLLPTSFHLAIVTTMSVPQKTQHYFLPKVGTYKDLVIKEAPVAKPKANEVLVKVHAVSLQYRDYSVSVGKYDIGVYENIIPCSDMAGEILCVGEDVKDWKKGDRVCSNFMAGYLDGPLTPEAVQTSLGGQSPGVLTQYKCLPAHALVRIPEHLNYIQASTLPCAALTAYNGLQGPNPVKAGDYVLVLGSGGVSIFALQFAVASGAIVIATSSSDEKLKIASKLGARHLINYKKTPDWHKEVMKITGGVGVDHVIEVGGSGTYEKSINSVRHGGEVAVIGFVAEGTSGNPLVSIIMKAIEVRGVYVGSVSLFKNMIRLIEANPSKTEPVIDKVFSFNDAVAAYAYLESQKHVGKVVIEVAK</sequence>
<feature type="domain" description="Enoyl reductase (ER)" evidence="1">
    <location>
        <begin position="38"/>
        <end position="364"/>
    </location>
</feature>